<protein>
    <submittedName>
        <fullName evidence="2">Uncharacterized protein</fullName>
    </submittedName>
</protein>
<keyword evidence="1" id="KW-0732">Signal</keyword>
<dbReference type="AlphaFoldDB" id="A0AAU8IRZ8"/>
<proteinExistence type="predicted"/>
<reference evidence="2" key="1">
    <citation type="submission" date="2024-06" db="EMBL/GenBank/DDBJ databases">
        <title>Streptomyces sp. strain HUAS MG91 genome sequences.</title>
        <authorList>
            <person name="Mo P."/>
        </authorList>
    </citation>
    <scope>NUCLEOTIDE SEQUENCE</scope>
    <source>
        <strain evidence="2">HUAS MG91</strain>
    </source>
</reference>
<evidence type="ECO:0000313" key="2">
    <source>
        <dbReference type="EMBL" id="XCJ70687.1"/>
    </source>
</evidence>
<sequence>MRRFTRNTAIAAASLGAALGLSVSSASATSLATFTVTGGGAYTATATNPTLSVPAATLQCATSTANGNVPNGTGLSGTPIGTITGISFGGCTVAGIPFTVTASALPWNINVTSMTGTNQANGTITGISATITGTGCNAKFAGSVTGNYTNNNHTLHVTGGGTLAAQAGASCLGLIKAGDKANFIGNYVLNTSPVISSP</sequence>
<name>A0AAU8IRZ8_9ACTN</name>
<gene>
    <name evidence="2" type="ORF">ABII15_12190</name>
</gene>
<dbReference type="RefSeq" id="WP_353942326.1">
    <property type="nucleotide sequence ID" value="NZ_CP159534.1"/>
</dbReference>
<organism evidence="2">
    <name type="scientific">Streptomyces tabacisoli</name>
    <dbReference type="NCBI Taxonomy" id="3156398"/>
    <lineage>
        <taxon>Bacteria</taxon>
        <taxon>Bacillati</taxon>
        <taxon>Actinomycetota</taxon>
        <taxon>Actinomycetes</taxon>
        <taxon>Kitasatosporales</taxon>
        <taxon>Streptomycetaceae</taxon>
        <taxon>Streptomyces</taxon>
    </lineage>
</organism>
<feature type="chain" id="PRO_5043403568" evidence="1">
    <location>
        <begin position="29"/>
        <end position="198"/>
    </location>
</feature>
<evidence type="ECO:0000256" key="1">
    <source>
        <dbReference type="SAM" id="SignalP"/>
    </source>
</evidence>
<dbReference type="EMBL" id="CP159534">
    <property type="protein sequence ID" value="XCJ70687.1"/>
    <property type="molecule type" value="Genomic_DNA"/>
</dbReference>
<accession>A0AAU8IRZ8</accession>
<dbReference type="KEGG" id="stac:ABII15_12190"/>
<feature type="signal peptide" evidence="1">
    <location>
        <begin position="1"/>
        <end position="28"/>
    </location>
</feature>